<dbReference type="EMBL" id="BMAT01004760">
    <property type="protein sequence ID" value="GFR79714.1"/>
    <property type="molecule type" value="Genomic_DNA"/>
</dbReference>
<feature type="compositionally biased region" description="Basic and acidic residues" evidence="1">
    <location>
        <begin position="1"/>
        <end position="13"/>
    </location>
</feature>
<proteinExistence type="predicted"/>
<evidence type="ECO:0000256" key="1">
    <source>
        <dbReference type="SAM" id="MobiDB-lite"/>
    </source>
</evidence>
<comment type="caution">
    <text evidence="2">The sequence shown here is derived from an EMBL/GenBank/DDBJ whole genome shotgun (WGS) entry which is preliminary data.</text>
</comment>
<reference evidence="2 3" key="1">
    <citation type="journal article" date="2021" name="Elife">
        <title>Chloroplast acquisition without the gene transfer in kleptoplastic sea slugs, Plakobranchus ocellatus.</title>
        <authorList>
            <person name="Maeda T."/>
            <person name="Takahashi S."/>
            <person name="Yoshida T."/>
            <person name="Shimamura S."/>
            <person name="Takaki Y."/>
            <person name="Nagai Y."/>
            <person name="Toyoda A."/>
            <person name="Suzuki Y."/>
            <person name="Arimoto A."/>
            <person name="Ishii H."/>
            <person name="Satoh N."/>
            <person name="Nishiyama T."/>
            <person name="Hasebe M."/>
            <person name="Maruyama T."/>
            <person name="Minagawa J."/>
            <person name="Obokata J."/>
            <person name="Shigenobu S."/>
        </authorList>
    </citation>
    <scope>NUCLEOTIDE SEQUENCE [LARGE SCALE GENOMIC DNA]</scope>
</reference>
<feature type="compositionally biased region" description="Basic and acidic residues" evidence="1">
    <location>
        <begin position="21"/>
        <end position="30"/>
    </location>
</feature>
<sequence>MEGKKTGHIDKGTMGRQIKRQLGDKGEHTQPWETPKLNQWTLQNRHFVTRPASLGILASVKCLVGVNTITWSCNATENRPRNLMVNTSTMSNEEVVSKKITGRNLTVF</sequence>
<dbReference type="AlphaFoldDB" id="A0AAV4G2V0"/>
<accession>A0AAV4G2V0</accession>
<feature type="region of interest" description="Disordered" evidence="1">
    <location>
        <begin position="1"/>
        <end position="34"/>
    </location>
</feature>
<evidence type="ECO:0000313" key="3">
    <source>
        <dbReference type="Proteomes" id="UP000762676"/>
    </source>
</evidence>
<organism evidence="2 3">
    <name type="scientific">Elysia marginata</name>
    <dbReference type="NCBI Taxonomy" id="1093978"/>
    <lineage>
        <taxon>Eukaryota</taxon>
        <taxon>Metazoa</taxon>
        <taxon>Spiralia</taxon>
        <taxon>Lophotrochozoa</taxon>
        <taxon>Mollusca</taxon>
        <taxon>Gastropoda</taxon>
        <taxon>Heterobranchia</taxon>
        <taxon>Euthyneura</taxon>
        <taxon>Panpulmonata</taxon>
        <taxon>Sacoglossa</taxon>
        <taxon>Placobranchoidea</taxon>
        <taxon>Plakobranchidae</taxon>
        <taxon>Elysia</taxon>
    </lineage>
</organism>
<name>A0AAV4G2V0_9GAST</name>
<evidence type="ECO:0000313" key="2">
    <source>
        <dbReference type="EMBL" id="GFR79714.1"/>
    </source>
</evidence>
<protein>
    <submittedName>
        <fullName evidence="2">Uncharacterized protein</fullName>
    </submittedName>
</protein>
<keyword evidence="3" id="KW-1185">Reference proteome</keyword>
<gene>
    <name evidence="2" type="ORF">ElyMa_002294800</name>
</gene>
<dbReference type="Proteomes" id="UP000762676">
    <property type="component" value="Unassembled WGS sequence"/>
</dbReference>